<organism evidence="7 8">
    <name type="scientific">Tetraodon nigroviridis</name>
    <name type="common">Spotted green pufferfish</name>
    <name type="synonym">Chelonodon nigroviridis</name>
    <dbReference type="NCBI Taxonomy" id="99883"/>
    <lineage>
        <taxon>Eukaryota</taxon>
        <taxon>Metazoa</taxon>
        <taxon>Chordata</taxon>
        <taxon>Craniata</taxon>
        <taxon>Vertebrata</taxon>
        <taxon>Euteleostomi</taxon>
        <taxon>Actinopterygii</taxon>
        <taxon>Neopterygii</taxon>
        <taxon>Teleostei</taxon>
        <taxon>Neoteleostei</taxon>
        <taxon>Acanthomorphata</taxon>
        <taxon>Eupercaria</taxon>
        <taxon>Tetraodontiformes</taxon>
        <taxon>Tetradontoidea</taxon>
        <taxon>Tetraodontidae</taxon>
        <taxon>Tetraodon</taxon>
    </lineage>
</organism>
<name>H3DQK6_TETNG</name>
<dbReference type="GO" id="GO:0008017">
    <property type="term" value="F:microtubule binding"/>
    <property type="evidence" value="ECO:0007669"/>
    <property type="project" value="TreeGrafter"/>
</dbReference>
<dbReference type="Ensembl" id="ENSTNIT00000023046.1">
    <property type="protein sequence ID" value="ENSTNIP00000022805.1"/>
    <property type="gene ID" value="ENSTNIG00000019572.1"/>
</dbReference>
<dbReference type="Proteomes" id="UP000007303">
    <property type="component" value="Unassembled WGS sequence"/>
</dbReference>
<comment type="similarity">
    <text evidence="2">Belongs to the MTUS1 family.</text>
</comment>
<dbReference type="PANTHER" id="PTHR24200:SF7">
    <property type="entry name" value="MICROTUBULE-ASSOCIATED TUMOR SUPPRESSOR 1"/>
    <property type="match status" value="1"/>
</dbReference>
<evidence type="ECO:0000313" key="7">
    <source>
        <dbReference type="Ensembl" id="ENSTNIP00000022805.1"/>
    </source>
</evidence>
<sequence>ALATVIQHVFSEREEALKQKEEKSLELANLRDELVVSTQGCKRLQKEKEEMCASFEEAVTSLKGQHEEELVQLENRLKSFYQREWDKVHQIYQEEADKCCTMMEEQVERLRKQQQAERDQQEAVQTQRMEALKLHYESCIRAELKRSHEKDLDNLEKSLKQTETSLSNKILPLSTENEALHKKLKEEEENSKHIPTEKTLDSHVLYLEQELESLKAVLEIRNNQLHHKGNKLMEMDKLMEANIKLEESLKRVQQENEDYKARMDKYAALSLSVAPRRQLSSEQAVLQQSLQKESKVNKRLSMENEELLWKLQNCDLLLSPTSPFNSPRNSAAFPTAAPLSPR</sequence>
<feature type="coiled-coil region" evidence="5">
    <location>
        <begin position="235"/>
        <end position="269"/>
    </location>
</feature>
<dbReference type="OMA" id="WEQERIC"/>
<evidence type="ECO:0000256" key="3">
    <source>
        <dbReference type="ARBA" id="ARBA00023054"/>
    </source>
</evidence>
<reference evidence="8" key="1">
    <citation type="journal article" date="2004" name="Nature">
        <title>Genome duplication in the teleost fish Tetraodon nigroviridis reveals the early vertebrate proto-karyotype.</title>
        <authorList>
            <person name="Jaillon O."/>
            <person name="Aury J.-M."/>
            <person name="Brunet F."/>
            <person name="Petit J.-L."/>
            <person name="Stange-Thomann N."/>
            <person name="Mauceli E."/>
            <person name="Bouneau L."/>
            <person name="Fischer C."/>
            <person name="Ozouf-Costaz C."/>
            <person name="Bernot A."/>
            <person name="Nicaud S."/>
            <person name="Jaffe D."/>
            <person name="Fisher S."/>
            <person name="Lutfalla G."/>
            <person name="Dossat C."/>
            <person name="Segurens B."/>
            <person name="Dasilva C."/>
            <person name="Salanoubat M."/>
            <person name="Levy M."/>
            <person name="Boudet N."/>
            <person name="Castellano S."/>
            <person name="Anthouard V."/>
            <person name="Jubin C."/>
            <person name="Castelli V."/>
            <person name="Katinka M."/>
            <person name="Vacherie B."/>
            <person name="Biemont C."/>
            <person name="Skalli Z."/>
            <person name="Cattolico L."/>
            <person name="Poulain J."/>
            <person name="De Berardinis V."/>
            <person name="Cruaud C."/>
            <person name="Duprat S."/>
            <person name="Brottier P."/>
            <person name="Coutanceau J.-P."/>
            <person name="Gouzy J."/>
            <person name="Parra G."/>
            <person name="Lardier G."/>
            <person name="Chapple C."/>
            <person name="McKernan K.J."/>
            <person name="McEwan P."/>
            <person name="Bosak S."/>
            <person name="Kellis M."/>
            <person name="Volff J.-N."/>
            <person name="Guigo R."/>
            <person name="Zody M.C."/>
            <person name="Mesirov J."/>
            <person name="Lindblad-Toh K."/>
            <person name="Birren B."/>
            <person name="Nusbaum C."/>
            <person name="Kahn D."/>
            <person name="Robinson-Rechavi M."/>
            <person name="Laudet V."/>
            <person name="Schachter V."/>
            <person name="Quetier F."/>
            <person name="Saurin W."/>
            <person name="Scarpelli C."/>
            <person name="Wincker P."/>
            <person name="Lander E.S."/>
            <person name="Weissenbach J."/>
            <person name="Roest Crollius H."/>
        </authorList>
    </citation>
    <scope>NUCLEOTIDE SEQUENCE [LARGE SCALE GENOMIC DNA]</scope>
</reference>
<feature type="region of interest" description="Disordered" evidence="6">
    <location>
        <begin position="320"/>
        <end position="342"/>
    </location>
</feature>
<accession>H3DQK6</accession>
<evidence type="ECO:0000256" key="4">
    <source>
        <dbReference type="ARBA" id="ARBA00023242"/>
    </source>
</evidence>
<dbReference type="GeneTree" id="ENSGT00950000183026"/>
<comment type="subcellular location">
    <subcellularLocation>
        <location evidence="1">Nucleus</location>
    </subcellularLocation>
</comment>
<feature type="compositionally biased region" description="Polar residues" evidence="6">
    <location>
        <begin position="320"/>
        <end position="329"/>
    </location>
</feature>
<dbReference type="InterPro" id="IPR051293">
    <property type="entry name" value="MTUS1/CCDC69"/>
</dbReference>
<dbReference type="STRING" id="99883.ENSTNIP00000022805"/>
<evidence type="ECO:0000256" key="5">
    <source>
        <dbReference type="SAM" id="Coils"/>
    </source>
</evidence>
<keyword evidence="3 5" id="KW-0175">Coiled coil</keyword>
<evidence type="ECO:0000313" key="8">
    <source>
        <dbReference type="Proteomes" id="UP000007303"/>
    </source>
</evidence>
<proteinExistence type="inferred from homology"/>
<evidence type="ECO:0000256" key="1">
    <source>
        <dbReference type="ARBA" id="ARBA00004123"/>
    </source>
</evidence>
<dbReference type="GO" id="GO:0005737">
    <property type="term" value="C:cytoplasm"/>
    <property type="evidence" value="ECO:0007669"/>
    <property type="project" value="TreeGrafter"/>
</dbReference>
<protein>
    <submittedName>
        <fullName evidence="7">Microtubule associated tumor suppressor 1b</fullName>
    </submittedName>
</protein>
<dbReference type="AlphaFoldDB" id="H3DQK6"/>
<reference evidence="7" key="2">
    <citation type="submission" date="2025-08" db="UniProtKB">
        <authorList>
            <consortium name="Ensembl"/>
        </authorList>
    </citation>
    <scope>IDENTIFICATION</scope>
</reference>
<reference evidence="7" key="3">
    <citation type="submission" date="2025-09" db="UniProtKB">
        <authorList>
            <consortium name="Ensembl"/>
        </authorList>
    </citation>
    <scope>IDENTIFICATION</scope>
</reference>
<feature type="coiled-coil region" evidence="5">
    <location>
        <begin position="13"/>
        <end position="165"/>
    </location>
</feature>
<dbReference type="HOGENOM" id="CLU_029786_0_0_1"/>
<keyword evidence="8" id="KW-1185">Reference proteome</keyword>
<keyword evidence="4" id="KW-0539">Nucleus</keyword>
<dbReference type="GO" id="GO:0005634">
    <property type="term" value="C:nucleus"/>
    <property type="evidence" value="ECO:0007669"/>
    <property type="project" value="UniProtKB-SubCell"/>
</dbReference>
<dbReference type="PANTHER" id="PTHR24200">
    <property type="entry name" value="TOUCAN, ISOFORM A"/>
    <property type="match status" value="1"/>
</dbReference>
<evidence type="ECO:0000256" key="2">
    <source>
        <dbReference type="ARBA" id="ARBA00007585"/>
    </source>
</evidence>
<evidence type="ECO:0000256" key="6">
    <source>
        <dbReference type="SAM" id="MobiDB-lite"/>
    </source>
</evidence>
<dbReference type="InParanoid" id="H3DQK6"/>